<keyword evidence="3" id="KW-1185">Reference proteome</keyword>
<sequence length="301" mass="34228">MTETQKRLLHTGLQNYDHVDLDAGAVFFSEALRVHACPCCAIGLLVFEHELPTTPLKPAHAQFRWLTLEICPSCGWWHFHRELETSLPEFSGKVLRSSWWELTHALQSEIDLRATTLPIEMLQRHLVRRWEDRKMISAQQAEDLVASLLQEHHGGQVVRISTNANSADGGIDLYLAESNGIIQRAIQVKRRISAETESVKEVRNFVGAMVLAKVDRGIFVTTASRFTKVAKDLPRQALDAKFKLELDLVDGGLLLEMLRGTNSRKPAQLPPQVMHDQEWKDVRGRTLLARDLFTGDIREWL</sequence>
<dbReference type="InterPro" id="IPR011335">
    <property type="entry name" value="Restrct_endonuc-II-like"/>
</dbReference>
<reference evidence="2 3" key="1">
    <citation type="journal article" date="2019" name="Microorganisms">
        <title>Genome Insights into the Novel Species Microvirga brassicacearum, a Rapeseed Endophyte with Biotechnological Potential.</title>
        <authorList>
            <person name="Jimenez-Gomez A."/>
            <person name="Saati-Santamaria Z."/>
            <person name="Igual J.M."/>
            <person name="Rivas R."/>
            <person name="Mateos P.F."/>
            <person name="Garcia-Fraile P."/>
        </authorList>
    </citation>
    <scope>NUCLEOTIDE SEQUENCE [LARGE SCALE GENOMIC DNA]</scope>
    <source>
        <strain evidence="2 3">CDVBN77</strain>
    </source>
</reference>
<dbReference type="GO" id="GO:0009307">
    <property type="term" value="P:DNA restriction-modification system"/>
    <property type="evidence" value="ECO:0007669"/>
    <property type="project" value="InterPro"/>
</dbReference>
<keyword evidence="2" id="KW-0540">Nuclease</keyword>
<dbReference type="InterPro" id="IPR007560">
    <property type="entry name" value="Restrct_endonuc_IV_Mrr"/>
</dbReference>
<dbReference type="Proteomes" id="UP000325684">
    <property type="component" value="Unassembled WGS sequence"/>
</dbReference>
<dbReference type="InterPro" id="IPR052906">
    <property type="entry name" value="Type_IV_Methyl-Rstrct_Enzyme"/>
</dbReference>
<dbReference type="PANTHER" id="PTHR30015">
    <property type="entry name" value="MRR RESTRICTION SYSTEM PROTEIN"/>
    <property type="match status" value="1"/>
</dbReference>
<name>A0A5N3P615_9HYPH</name>
<keyword evidence="2" id="KW-0378">Hydrolase</keyword>
<protein>
    <submittedName>
        <fullName evidence="2">Restriction endonuclease</fullName>
    </submittedName>
</protein>
<dbReference type="PANTHER" id="PTHR30015:SF7">
    <property type="entry name" value="TYPE IV METHYL-DIRECTED RESTRICTION ENZYME ECOKMRR"/>
    <property type="match status" value="1"/>
</dbReference>
<dbReference type="AlphaFoldDB" id="A0A5N3P615"/>
<proteinExistence type="predicted"/>
<dbReference type="EMBL" id="VCMV01000042">
    <property type="protein sequence ID" value="KAB0265135.1"/>
    <property type="molecule type" value="Genomic_DNA"/>
</dbReference>
<evidence type="ECO:0000313" key="2">
    <source>
        <dbReference type="EMBL" id="KAB0265135.1"/>
    </source>
</evidence>
<dbReference type="Pfam" id="PF04471">
    <property type="entry name" value="Mrr_cat"/>
    <property type="match status" value="1"/>
</dbReference>
<dbReference type="Gene3D" id="3.40.1350.10">
    <property type="match status" value="1"/>
</dbReference>
<dbReference type="RefSeq" id="WP_150947805.1">
    <property type="nucleotide sequence ID" value="NZ_VCMV01000042.1"/>
</dbReference>
<comment type="caution">
    <text evidence="2">The sequence shown here is derived from an EMBL/GenBank/DDBJ whole genome shotgun (WGS) entry which is preliminary data.</text>
</comment>
<feature type="domain" description="Restriction endonuclease type IV Mrr" evidence="1">
    <location>
        <begin position="136"/>
        <end position="258"/>
    </location>
</feature>
<keyword evidence="2" id="KW-0255">Endonuclease</keyword>
<dbReference type="SUPFAM" id="SSF52980">
    <property type="entry name" value="Restriction endonuclease-like"/>
    <property type="match status" value="1"/>
</dbReference>
<gene>
    <name evidence="2" type="ORF">FEZ63_20050</name>
</gene>
<dbReference type="GO" id="GO:0015666">
    <property type="term" value="F:restriction endodeoxyribonuclease activity"/>
    <property type="evidence" value="ECO:0007669"/>
    <property type="project" value="TreeGrafter"/>
</dbReference>
<accession>A0A5N3P615</accession>
<dbReference type="InterPro" id="IPR011856">
    <property type="entry name" value="tRNA_endonuc-like_dom_sf"/>
</dbReference>
<evidence type="ECO:0000313" key="3">
    <source>
        <dbReference type="Proteomes" id="UP000325684"/>
    </source>
</evidence>
<dbReference type="GO" id="GO:0003677">
    <property type="term" value="F:DNA binding"/>
    <property type="evidence" value="ECO:0007669"/>
    <property type="project" value="InterPro"/>
</dbReference>
<organism evidence="2 3">
    <name type="scientific">Microvirga brassicacearum</name>
    <dbReference type="NCBI Taxonomy" id="2580413"/>
    <lineage>
        <taxon>Bacteria</taxon>
        <taxon>Pseudomonadati</taxon>
        <taxon>Pseudomonadota</taxon>
        <taxon>Alphaproteobacteria</taxon>
        <taxon>Hyphomicrobiales</taxon>
        <taxon>Methylobacteriaceae</taxon>
        <taxon>Microvirga</taxon>
    </lineage>
</organism>
<evidence type="ECO:0000259" key="1">
    <source>
        <dbReference type="Pfam" id="PF04471"/>
    </source>
</evidence>
<dbReference type="OrthoDB" id="9126011at2"/>